<reference evidence="2" key="1">
    <citation type="submission" date="2023-01" db="EMBL/GenBank/DDBJ databases">
        <title>The chitinases involved in constricting ring structure development in the nematode-trapping fungus Drechslerella dactyloides.</title>
        <authorList>
            <person name="Wang R."/>
            <person name="Zhang L."/>
            <person name="Tang P."/>
            <person name="Li S."/>
            <person name="Liang L."/>
        </authorList>
    </citation>
    <scope>NUCLEOTIDE SEQUENCE</scope>
    <source>
        <strain evidence="2">YMF1.00031</strain>
    </source>
</reference>
<proteinExistence type="predicted"/>
<accession>A0AAD6J237</accession>
<evidence type="ECO:0000313" key="3">
    <source>
        <dbReference type="Proteomes" id="UP001221413"/>
    </source>
</evidence>
<protein>
    <submittedName>
        <fullName evidence="2">Uncharacterized protein</fullName>
    </submittedName>
</protein>
<keyword evidence="3" id="KW-1185">Reference proteome</keyword>
<dbReference type="EMBL" id="JAQGDS010000005">
    <property type="protein sequence ID" value="KAJ6260637.1"/>
    <property type="molecule type" value="Genomic_DNA"/>
</dbReference>
<dbReference type="InterPro" id="IPR023375">
    <property type="entry name" value="ADC_dom_sf"/>
</dbReference>
<dbReference type="Gene3D" id="2.40.400.10">
    <property type="entry name" value="Acetoacetate decarboxylase-like"/>
    <property type="match status" value="1"/>
</dbReference>
<dbReference type="Proteomes" id="UP001221413">
    <property type="component" value="Unassembled WGS sequence"/>
</dbReference>
<dbReference type="PANTHER" id="PTHR40518:SF1">
    <property type="entry name" value="ACETOACETATE DECARBOXYLASE"/>
    <property type="match status" value="1"/>
</dbReference>
<sequence length="532" mass="57890">MLSGGEGIITERKRPGGEDKTLLTWQKSTQLPRRELTTATAPTAADEYGIKHVPGPWECTGESWWFVCYPLTAKQKLHEGAINPLDFHDGANNFVGGIGLIMIVRYSDTPVGPYDELLYAPGHFSTPHASSSRYRITNIYVSSKETTYNGRRNWGIPKHLAVFNFDHSAATGNTRITVAHPESPESPFFAAVVADIPLVSRIPMPLSTSLFPMNMEFHQPALKAVEGAKGRENGETGTSEWKTCHPWMGGRMRFVRCVEMKNGNGDGTWPDQVDGVWGPTMHWLPGLKMKFPASAELPTANLISAAVDRAVRIKKCNELYQYCGFEERSYYIWTYLETTRPSAATSTLEFPAFRLNIRPLVLVWTEAKVPDRLAGVLGASEQESVGASWGPQSELVESQGLAAGSNDAGARGGGESQSGNGDLRGGDQAGVVGDGADNDDGLAIRLGLLVADEAVDAREGDRRAVDLRHEEAAEDNLVEAGVGSAYVPAAVSKYSHLDIQSRSLILPSMPLPPSGSIHPLLFTFRPFPLLEI</sequence>
<dbReference type="PANTHER" id="PTHR40518">
    <property type="entry name" value="ACETOACETATE DECARBOXYLASE"/>
    <property type="match status" value="1"/>
</dbReference>
<dbReference type="AlphaFoldDB" id="A0AAD6J237"/>
<feature type="region of interest" description="Disordered" evidence="1">
    <location>
        <begin position="400"/>
        <end position="434"/>
    </location>
</feature>
<name>A0AAD6J237_DREDA</name>
<dbReference type="SUPFAM" id="SSF160104">
    <property type="entry name" value="Acetoacetate decarboxylase-like"/>
    <property type="match status" value="1"/>
</dbReference>
<organism evidence="2 3">
    <name type="scientific">Drechslerella dactyloides</name>
    <name type="common">Nematode-trapping fungus</name>
    <name type="synonym">Arthrobotrys dactyloides</name>
    <dbReference type="NCBI Taxonomy" id="74499"/>
    <lineage>
        <taxon>Eukaryota</taxon>
        <taxon>Fungi</taxon>
        <taxon>Dikarya</taxon>
        <taxon>Ascomycota</taxon>
        <taxon>Pezizomycotina</taxon>
        <taxon>Orbiliomycetes</taxon>
        <taxon>Orbiliales</taxon>
        <taxon>Orbiliaceae</taxon>
        <taxon>Drechslerella</taxon>
    </lineage>
</organism>
<evidence type="ECO:0000313" key="2">
    <source>
        <dbReference type="EMBL" id="KAJ6260637.1"/>
    </source>
</evidence>
<gene>
    <name evidence="2" type="ORF">Dda_4864</name>
</gene>
<comment type="caution">
    <text evidence="2">The sequence shown here is derived from an EMBL/GenBank/DDBJ whole genome shotgun (WGS) entry which is preliminary data.</text>
</comment>
<evidence type="ECO:0000256" key="1">
    <source>
        <dbReference type="SAM" id="MobiDB-lite"/>
    </source>
</evidence>